<organism evidence="2 3">
    <name type="scientific">Hyunsoonleella flava</name>
    <dbReference type="NCBI Taxonomy" id="2527939"/>
    <lineage>
        <taxon>Bacteria</taxon>
        <taxon>Pseudomonadati</taxon>
        <taxon>Bacteroidota</taxon>
        <taxon>Flavobacteriia</taxon>
        <taxon>Flavobacteriales</taxon>
        <taxon>Flavobacteriaceae</taxon>
    </lineage>
</organism>
<evidence type="ECO:0000256" key="1">
    <source>
        <dbReference type="SAM" id="SignalP"/>
    </source>
</evidence>
<dbReference type="EMBL" id="SIRT01000020">
    <property type="protein sequence ID" value="TBM98499.1"/>
    <property type="molecule type" value="Genomic_DNA"/>
</dbReference>
<name>A0A4V2J9Q8_9FLAO</name>
<proteinExistence type="predicted"/>
<evidence type="ECO:0000313" key="2">
    <source>
        <dbReference type="EMBL" id="TBM98499.1"/>
    </source>
</evidence>
<keyword evidence="3" id="KW-1185">Reference proteome</keyword>
<evidence type="ECO:0000313" key="3">
    <source>
        <dbReference type="Proteomes" id="UP000291142"/>
    </source>
</evidence>
<dbReference type="RefSeq" id="WP_130965725.1">
    <property type="nucleotide sequence ID" value="NZ_SIRT01000020.1"/>
</dbReference>
<comment type="caution">
    <text evidence="2">The sequence shown here is derived from an EMBL/GenBank/DDBJ whole genome shotgun (WGS) entry which is preliminary data.</text>
</comment>
<feature type="signal peptide" evidence="1">
    <location>
        <begin position="1"/>
        <end position="19"/>
    </location>
</feature>
<reference evidence="2 3" key="1">
    <citation type="submission" date="2019-02" db="EMBL/GenBank/DDBJ databases">
        <title>Hyunsoonleella sp., isolated from marine sediment.</title>
        <authorList>
            <person name="Liu B.-T."/>
        </authorList>
    </citation>
    <scope>NUCLEOTIDE SEQUENCE [LARGE SCALE GENOMIC DNA]</scope>
    <source>
        <strain evidence="2 3">T58</strain>
    </source>
</reference>
<dbReference type="Proteomes" id="UP000291142">
    <property type="component" value="Unassembled WGS sequence"/>
</dbReference>
<dbReference type="OrthoDB" id="1452960at2"/>
<gene>
    <name evidence="2" type="ORF">EYD45_16240</name>
</gene>
<protein>
    <submittedName>
        <fullName evidence="2">Uncharacterized protein</fullName>
    </submittedName>
</protein>
<sequence>MKTLNLLPLFCLLFFNCSGQDNTQKTEENTVKPDENITVNKEYDEFGNLKRYDSIYSYSYSSNGKLSDSLKLQFQQHFNSHSFFDDSFFDDFFGRDSISGGGFYPDNFFQRGFMDHNQQIEQMMKRMDSIQQLFFRDRRQMIIPPEPEQPEKKVQPKDMKQI</sequence>
<keyword evidence="1" id="KW-0732">Signal</keyword>
<feature type="chain" id="PRO_5020782300" evidence="1">
    <location>
        <begin position="20"/>
        <end position="162"/>
    </location>
</feature>
<dbReference type="AlphaFoldDB" id="A0A4V2J9Q8"/>
<accession>A0A4V2J9Q8</accession>